<feature type="compositionally biased region" description="Pro residues" evidence="1">
    <location>
        <begin position="250"/>
        <end position="259"/>
    </location>
</feature>
<reference evidence="3 4" key="1">
    <citation type="submission" date="2024-10" db="EMBL/GenBank/DDBJ databases">
        <title>The Natural Products Discovery Center: Release of the First 8490 Sequenced Strains for Exploring Actinobacteria Biosynthetic Diversity.</title>
        <authorList>
            <person name="Kalkreuter E."/>
            <person name="Kautsar S.A."/>
            <person name="Yang D."/>
            <person name="Bader C.D."/>
            <person name="Teijaro C.N."/>
            <person name="Fluegel L."/>
            <person name="Davis C.M."/>
            <person name="Simpson J.R."/>
            <person name="Lauterbach L."/>
            <person name="Steele A.D."/>
            <person name="Gui C."/>
            <person name="Meng S."/>
            <person name="Li G."/>
            <person name="Viehrig K."/>
            <person name="Ye F."/>
            <person name="Su P."/>
            <person name="Kiefer A.F."/>
            <person name="Nichols A."/>
            <person name="Cepeda A.J."/>
            <person name="Yan W."/>
            <person name="Fan B."/>
            <person name="Jiang Y."/>
            <person name="Adhikari A."/>
            <person name="Zheng C.-J."/>
            <person name="Schuster L."/>
            <person name="Cowan T.M."/>
            <person name="Smanski M.J."/>
            <person name="Chevrette M.G."/>
            <person name="De Carvalho L.P.S."/>
            <person name="Shen B."/>
        </authorList>
    </citation>
    <scope>NUCLEOTIDE SEQUENCE [LARGE SCALE GENOMIC DNA]</scope>
    <source>
        <strain evidence="3 4">NPDC020327</strain>
    </source>
</reference>
<dbReference type="Pfam" id="PF00656">
    <property type="entry name" value="Peptidase_C14"/>
    <property type="match status" value="1"/>
</dbReference>
<name>A0ABW7UKJ1_9ACTN</name>
<feature type="domain" description="Peptidase C14 caspase" evidence="2">
    <location>
        <begin position="10"/>
        <end position="230"/>
    </location>
</feature>
<evidence type="ECO:0000313" key="4">
    <source>
        <dbReference type="Proteomes" id="UP001611548"/>
    </source>
</evidence>
<evidence type="ECO:0000256" key="1">
    <source>
        <dbReference type="SAM" id="MobiDB-lite"/>
    </source>
</evidence>
<evidence type="ECO:0000313" key="3">
    <source>
        <dbReference type="EMBL" id="MFI1963189.1"/>
    </source>
</evidence>
<dbReference type="Gene3D" id="3.40.50.1460">
    <property type="match status" value="1"/>
</dbReference>
<keyword evidence="4" id="KW-1185">Reference proteome</keyword>
<dbReference type="CDD" id="cd06268">
    <property type="entry name" value="PBP1_ABC_transporter_LIVBP-like"/>
    <property type="match status" value="1"/>
</dbReference>
<sequence length="779" mass="83501">MLSRPDKSSVVIIGCHAYDHLNDLPAVTRNLTGLAGALRQPAIWGVPRGRITVLRQPRTAEHVLETVEEAARTAEDTLVVYYAGHGLVDPLTGELHLALPGSRPGGARVSAALRFEDLRRVMVHHEVEANKRVLLLDCCFSGWALAGDMGTVAEDNPADLVEIEGTCVITASSETERALAPPGERFTAFTGALIRLLEQGVPGAGELLDMETLYRKVSSELRARSRPVPQQRNRNTGGRICIARNRATPVPDPPPPPSPVLATSGGTDLGSGRPAEPGPSGVRALWNRWWFRVAVLACVMAVLVGSATAVVRSLTEDGSCAEGTGELGPDNKGVGLTDGDYPFASGLKRVSERIKTENDRVADTGKHYETIVYMRPMTAEGPDHGARAAVQHELEGAYTAQYLANHRDGEQIPLIRLLLANTGSNAEALDSVVDETVARGDCERIVAVAGLRPTAAMERAVTRLTEAGVATVASTPATRQLRDEPGLVTIAPSPGDQAAAVAKTLSTKPYDAEKVLLVRDENPRYLLTRELAEEFKDALPTRHSPEMTFNSSQGSTAAYFQYQMPNLCLEKAGVVYFAGRGLDLPDFLTALADRSCVGKRMTVFSGDDVAQALLSERADDLKRALRRGNVELRYTGLAHADAWSERPGCFSAKATAPFRRGGVYEREFPGSSLGDGYAIMSHDMILTAVTAIRTGQAVSAASGRAAALSVIRTFYGVHAVAGASGWISMSRDGTPDRKAIPIIEVEADGDTRVATVLSRTGIPYEPPGMERAFVPHPMR</sequence>
<protein>
    <submittedName>
        <fullName evidence="3">Caspase family protein</fullName>
    </submittedName>
</protein>
<dbReference type="RefSeq" id="WP_055472091.1">
    <property type="nucleotide sequence ID" value="NZ_JBIRWE010000001.1"/>
</dbReference>
<dbReference type="InterPro" id="IPR028082">
    <property type="entry name" value="Peripla_BP_I"/>
</dbReference>
<accession>A0ABW7UKJ1</accession>
<dbReference type="Gene3D" id="3.40.50.2300">
    <property type="match status" value="2"/>
</dbReference>
<dbReference type="EMBL" id="JBIRWE010000001">
    <property type="protein sequence ID" value="MFI1963189.1"/>
    <property type="molecule type" value="Genomic_DNA"/>
</dbReference>
<dbReference type="NCBIfam" id="NF047832">
    <property type="entry name" value="caspase_w_EACC1"/>
    <property type="match status" value="1"/>
</dbReference>
<dbReference type="SUPFAM" id="SSF53822">
    <property type="entry name" value="Periplasmic binding protein-like I"/>
    <property type="match status" value="1"/>
</dbReference>
<feature type="region of interest" description="Disordered" evidence="1">
    <location>
        <begin position="245"/>
        <end position="278"/>
    </location>
</feature>
<dbReference type="InterPro" id="IPR011600">
    <property type="entry name" value="Pept_C14_caspase"/>
</dbReference>
<gene>
    <name evidence="3" type="ORF">ACH429_03465</name>
</gene>
<dbReference type="InterPro" id="IPR029030">
    <property type="entry name" value="Caspase-like_dom_sf"/>
</dbReference>
<dbReference type="SUPFAM" id="SSF52129">
    <property type="entry name" value="Caspase-like"/>
    <property type="match status" value="1"/>
</dbReference>
<proteinExistence type="predicted"/>
<evidence type="ECO:0000259" key="2">
    <source>
        <dbReference type="Pfam" id="PF00656"/>
    </source>
</evidence>
<organism evidence="3 4">
    <name type="scientific">Streptomyces pathocidini</name>
    <dbReference type="NCBI Taxonomy" id="1650571"/>
    <lineage>
        <taxon>Bacteria</taxon>
        <taxon>Bacillati</taxon>
        <taxon>Actinomycetota</taxon>
        <taxon>Actinomycetes</taxon>
        <taxon>Kitasatosporales</taxon>
        <taxon>Streptomycetaceae</taxon>
        <taxon>Streptomyces</taxon>
    </lineage>
</organism>
<comment type="caution">
    <text evidence="3">The sequence shown here is derived from an EMBL/GenBank/DDBJ whole genome shotgun (WGS) entry which is preliminary data.</text>
</comment>
<dbReference type="Proteomes" id="UP001611548">
    <property type="component" value="Unassembled WGS sequence"/>
</dbReference>